<reference evidence="3" key="1">
    <citation type="journal article" date="2022" name="bioRxiv">
        <title>Genomics of Preaxostyla Flagellates Illuminates Evolutionary Transitions and the Path Towards Mitochondrial Loss.</title>
        <authorList>
            <person name="Novak L.V.F."/>
            <person name="Treitli S.C."/>
            <person name="Pyrih J."/>
            <person name="Halakuc P."/>
            <person name="Pipaliya S.V."/>
            <person name="Vacek V."/>
            <person name="Brzon O."/>
            <person name="Soukal P."/>
            <person name="Eme L."/>
            <person name="Dacks J.B."/>
            <person name="Karnkowska A."/>
            <person name="Elias M."/>
            <person name="Hampl V."/>
        </authorList>
    </citation>
    <scope>NUCLEOTIDE SEQUENCE</scope>
    <source>
        <strain evidence="3">RCP-MX</strain>
    </source>
</reference>
<dbReference type="Proteomes" id="UP001141327">
    <property type="component" value="Unassembled WGS sequence"/>
</dbReference>
<protein>
    <submittedName>
        <fullName evidence="3">Microtubule-associated protein</fullName>
    </submittedName>
</protein>
<dbReference type="PANTHER" id="PTHR19321:SF41">
    <property type="entry name" value="FASCETTO-RELATED"/>
    <property type="match status" value="1"/>
</dbReference>
<organism evidence="3 4">
    <name type="scientific">Paratrimastix pyriformis</name>
    <dbReference type="NCBI Taxonomy" id="342808"/>
    <lineage>
        <taxon>Eukaryota</taxon>
        <taxon>Metamonada</taxon>
        <taxon>Preaxostyla</taxon>
        <taxon>Paratrimastigidae</taxon>
        <taxon>Paratrimastix</taxon>
    </lineage>
</organism>
<feature type="region of interest" description="Disordered" evidence="2">
    <location>
        <begin position="506"/>
        <end position="700"/>
    </location>
</feature>
<feature type="coiled-coil region" evidence="1">
    <location>
        <begin position="76"/>
        <end position="104"/>
    </location>
</feature>
<dbReference type="Gene3D" id="1.20.58.1520">
    <property type="match status" value="1"/>
</dbReference>
<dbReference type="InterPro" id="IPR007145">
    <property type="entry name" value="MAP65_Ase1_PRC1"/>
</dbReference>
<keyword evidence="1" id="KW-0175">Coiled coil</keyword>
<feature type="compositionally biased region" description="Pro residues" evidence="2">
    <location>
        <begin position="459"/>
        <end position="469"/>
    </location>
</feature>
<feature type="compositionally biased region" description="Basic and acidic residues" evidence="2">
    <location>
        <begin position="656"/>
        <end position="667"/>
    </location>
</feature>
<proteinExistence type="predicted"/>
<feature type="coiled-coil region" evidence="1">
    <location>
        <begin position="312"/>
        <end position="354"/>
    </location>
</feature>
<feature type="compositionally biased region" description="Low complexity" evidence="2">
    <location>
        <begin position="470"/>
        <end position="479"/>
    </location>
</feature>
<evidence type="ECO:0000256" key="1">
    <source>
        <dbReference type="SAM" id="Coils"/>
    </source>
</evidence>
<evidence type="ECO:0000313" key="3">
    <source>
        <dbReference type="EMBL" id="KAJ4456679.1"/>
    </source>
</evidence>
<feature type="compositionally biased region" description="Polar residues" evidence="2">
    <location>
        <begin position="610"/>
        <end position="622"/>
    </location>
</feature>
<sequence>MFMTVGPSYYIHHLIFSTAPLQPRMTTASPVAPLSVNNSLTVEYSSFLSNFHRVCSDIGMNDPEKEEELASVRKDIQNVFSRRQQMLEERKEAMQREYSLAKEKTCMIIAQLGDIKTPPENDSGKTLKEQCDAAAARVKTLLELQSQRFQELSKLYTDLHLLHRELGTENPVSPITLEGDLSPKQHVSLTAGIATASEEKARRRAHIRTVCASIVKLWQDMAVEPSGTFAEAIQTQGGDPQSAVYCGPPIDGASVKSLDDQLATLEEELQRRQTQLREFAVIIKALWNRLGVSEAERDTFLKSNEGLSLDVLANCEREVQRLQAVKAEKMAELVKDVRVKITQHEEMLATLEGRLAQLRPILALVGQREELIMQKVEFEKATSDPSRLCSKAPRDPGRLLREEKFRKAIKRELPKLNTGLQAAIQEWETSTGQHFLYCGQRYIHLLDDSTSARLQSGQAPPPLVLPPATPAAATPLPQTPASARACVPTLDLSRTVKLGVQPLPVFLRPPHPPPQGKRNHSRLGGAPIDPTPRHLDRHPSVGYHVSLTHSRSPGDAVATPRRPAGVLDTPERVAATPRKHLRTPAAGLSATMRAPSSRTVAARTPRKPLTATTFRAPATQTPDPVPAVSALEHGDQSGSASEGEGEEHMSSSGEESEGKRTRARVDEVAIPGEAEEGATTEVAEAKIDVEHPTPEEPAAQ</sequence>
<accession>A0ABQ8UH79</accession>
<feature type="region of interest" description="Disordered" evidence="2">
    <location>
        <begin position="453"/>
        <end position="479"/>
    </location>
</feature>
<evidence type="ECO:0000313" key="4">
    <source>
        <dbReference type="Proteomes" id="UP001141327"/>
    </source>
</evidence>
<comment type="caution">
    <text evidence="3">The sequence shown here is derived from an EMBL/GenBank/DDBJ whole genome shotgun (WGS) entry which is preliminary data.</text>
</comment>
<name>A0ABQ8UH79_9EUKA</name>
<evidence type="ECO:0000256" key="2">
    <source>
        <dbReference type="SAM" id="MobiDB-lite"/>
    </source>
</evidence>
<gene>
    <name evidence="3" type="ORF">PAPYR_7982</name>
</gene>
<dbReference type="EMBL" id="JAPMOS010000063">
    <property type="protein sequence ID" value="KAJ4456679.1"/>
    <property type="molecule type" value="Genomic_DNA"/>
</dbReference>
<keyword evidence="4" id="KW-1185">Reference proteome</keyword>
<feature type="compositionally biased region" description="Basic and acidic residues" evidence="2">
    <location>
        <begin position="683"/>
        <end position="694"/>
    </location>
</feature>
<dbReference type="Pfam" id="PF03999">
    <property type="entry name" value="MAP65_ASE1"/>
    <property type="match status" value="1"/>
</dbReference>
<dbReference type="PANTHER" id="PTHR19321">
    <property type="entry name" value="PROTEIN REGULATOR OF CYTOKINESIS 1 PRC1-RELATED"/>
    <property type="match status" value="1"/>
</dbReference>